<dbReference type="Pfam" id="PF00005">
    <property type="entry name" value="ABC_tran"/>
    <property type="match status" value="1"/>
</dbReference>
<name>A0ABQ4TFG3_METOR</name>
<dbReference type="SMART" id="SM00382">
    <property type="entry name" value="AAA"/>
    <property type="match status" value="1"/>
</dbReference>
<dbReference type="GO" id="GO:0005524">
    <property type="term" value="F:ATP binding"/>
    <property type="evidence" value="ECO:0007669"/>
    <property type="project" value="UniProtKB-KW"/>
</dbReference>
<reference evidence="7" key="1">
    <citation type="journal article" date="2021" name="Front. Microbiol.">
        <title>Comprehensive Comparative Genomics and Phenotyping of Methylobacterium Species.</title>
        <authorList>
            <person name="Alessa O."/>
            <person name="Ogura Y."/>
            <person name="Fujitani Y."/>
            <person name="Takami H."/>
            <person name="Hayashi T."/>
            <person name="Sahin N."/>
            <person name="Tani A."/>
        </authorList>
    </citation>
    <scope>NUCLEOTIDE SEQUENCE</scope>
    <source>
        <strain evidence="7">NBRC 15689</strain>
    </source>
</reference>
<keyword evidence="2" id="KW-0813">Transport</keyword>
<dbReference type="PROSITE" id="PS00211">
    <property type="entry name" value="ABC_TRANSPORTER_1"/>
    <property type="match status" value="1"/>
</dbReference>
<evidence type="ECO:0000256" key="2">
    <source>
        <dbReference type="ARBA" id="ARBA00022448"/>
    </source>
</evidence>
<keyword evidence="8" id="KW-1185">Reference proteome</keyword>
<reference evidence="7" key="2">
    <citation type="submission" date="2021-08" db="EMBL/GenBank/DDBJ databases">
        <authorList>
            <person name="Tani A."/>
            <person name="Ola A."/>
            <person name="Ogura Y."/>
            <person name="Katsura K."/>
            <person name="Hayashi T."/>
        </authorList>
    </citation>
    <scope>NUCLEOTIDE SEQUENCE</scope>
    <source>
        <strain evidence="7">NBRC 15689</strain>
    </source>
</reference>
<evidence type="ECO:0000256" key="5">
    <source>
        <dbReference type="ARBA" id="ARBA00022970"/>
    </source>
</evidence>
<evidence type="ECO:0000313" key="7">
    <source>
        <dbReference type="EMBL" id="GJE29181.1"/>
    </source>
</evidence>
<dbReference type="InterPro" id="IPR052156">
    <property type="entry name" value="BCAA_Transport_ATP-bd_LivF"/>
</dbReference>
<accession>A0ABQ4TFG3</accession>
<keyword evidence="4 7" id="KW-0067">ATP-binding</keyword>
<evidence type="ECO:0000256" key="1">
    <source>
        <dbReference type="ARBA" id="ARBA00005417"/>
    </source>
</evidence>
<dbReference type="PROSITE" id="PS50893">
    <property type="entry name" value="ABC_TRANSPORTER_2"/>
    <property type="match status" value="1"/>
</dbReference>
<dbReference type="PANTHER" id="PTHR43820:SF4">
    <property type="entry name" value="HIGH-AFFINITY BRANCHED-CHAIN AMINO ACID TRANSPORT ATP-BINDING PROTEIN LIVF"/>
    <property type="match status" value="1"/>
</dbReference>
<keyword evidence="3" id="KW-0547">Nucleotide-binding</keyword>
<dbReference type="RefSeq" id="WP_238313440.1">
    <property type="nucleotide sequence ID" value="NZ_BPQV01000014.1"/>
</dbReference>
<comment type="caution">
    <text evidence="7">The sequence shown here is derived from an EMBL/GenBank/DDBJ whole genome shotgun (WGS) entry which is preliminary data.</text>
</comment>
<dbReference type="Gene3D" id="3.40.50.300">
    <property type="entry name" value="P-loop containing nucleotide triphosphate hydrolases"/>
    <property type="match status" value="1"/>
</dbReference>
<dbReference type="InterPro" id="IPR027417">
    <property type="entry name" value="P-loop_NTPase"/>
</dbReference>
<evidence type="ECO:0000256" key="3">
    <source>
        <dbReference type="ARBA" id="ARBA00022741"/>
    </source>
</evidence>
<dbReference type="PIRSF" id="PIRSF039137">
    <property type="entry name" value="ABC_branched_ATPase"/>
    <property type="match status" value="1"/>
</dbReference>
<feature type="domain" description="ABC transporter" evidence="6">
    <location>
        <begin position="25"/>
        <end position="257"/>
    </location>
</feature>
<dbReference type="InterPro" id="IPR003593">
    <property type="entry name" value="AAA+_ATPase"/>
</dbReference>
<proteinExistence type="inferred from homology"/>
<dbReference type="Proteomes" id="UP001055156">
    <property type="component" value="Unassembled WGS sequence"/>
</dbReference>
<organism evidence="7 8">
    <name type="scientific">Methylobacterium organophilum</name>
    <dbReference type="NCBI Taxonomy" id="410"/>
    <lineage>
        <taxon>Bacteria</taxon>
        <taxon>Pseudomonadati</taxon>
        <taxon>Pseudomonadota</taxon>
        <taxon>Alphaproteobacteria</taxon>
        <taxon>Hyphomicrobiales</taxon>
        <taxon>Methylobacteriaceae</taxon>
        <taxon>Methylobacterium</taxon>
    </lineage>
</organism>
<evidence type="ECO:0000313" key="8">
    <source>
        <dbReference type="Proteomes" id="UP001055156"/>
    </source>
</evidence>
<keyword evidence="5" id="KW-0029">Amino-acid transport</keyword>
<dbReference type="InterPro" id="IPR003439">
    <property type="entry name" value="ABC_transporter-like_ATP-bd"/>
</dbReference>
<dbReference type="InterPro" id="IPR017871">
    <property type="entry name" value="ABC_transporter-like_CS"/>
</dbReference>
<dbReference type="EMBL" id="BPQV01000014">
    <property type="protein sequence ID" value="GJE29181.1"/>
    <property type="molecule type" value="Genomic_DNA"/>
</dbReference>
<evidence type="ECO:0000256" key="4">
    <source>
        <dbReference type="ARBA" id="ARBA00022840"/>
    </source>
</evidence>
<protein>
    <submittedName>
        <fullName evidence="7">High-affinity branched-chain amino acid transport ATP-binding protein LivF</fullName>
    </submittedName>
</protein>
<evidence type="ECO:0000259" key="6">
    <source>
        <dbReference type="PROSITE" id="PS50893"/>
    </source>
</evidence>
<dbReference type="CDD" id="cd03224">
    <property type="entry name" value="ABC_TM1139_LivF_branched"/>
    <property type="match status" value="1"/>
</dbReference>
<dbReference type="InterPro" id="IPR030660">
    <property type="entry name" value="ABC_branched_ATPase_LivF/BraG"/>
</dbReference>
<comment type="similarity">
    <text evidence="1">Belongs to the ABC transporter superfamily.</text>
</comment>
<dbReference type="SUPFAM" id="SSF52540">
    <property type="entry name" value="P-loop containing nucleoside triphosphate hydrolases"/>
    <property type="match status" value="1"/>
</dbReference>
<dbReference type="PANTHER" id="PTHR43820">
    <property type="entry name" value="HIGH-AFFINITY BRANCHED-CHAIN AMINO ACID TRANSPORT ATP-BINDING PROTEIN LIVF"/>
    <property type="match status" value="1"/>
</dbReference>
<gene>
    <name evidence="7" type="primary">livF_7</name>
    <name evidence="7" type="ORF">LKMONMHP_4060</name>
</gene>
<sequence length="265" mass="28731">MSVAGINVLVEETRARQAAAAEPLLALRGVSASYGSVAALRGVDLEVREGEIVTLIGANGAGKSTLMMTVFGAPRARSGTIRFAGQDVTRLPTHRIARLGLAQSPEGRRIFPRMSVYENLQMGAALHEGRFFAQDLERVCTLFPRLKERLHQRGGTMSGGEQQMLAIARALMSRPRLLMLDEPSLGLAPLVVKQIFSAIRTLNRQDGLTVFLVEQNAYHALRLAHRGYVLVNGRITLSGEGRALLEDPAIKAAYLEGGHALPEES</sequence>